<sequence length="161" mass="17025">MGAAEAPSSPSLRRDAATSSPPGSPAGGRGGPSFPPPRLLRPRSPARAACLPSPRGTPPRPSRRGRLRTHHRRSPTPRLRLPFAPPRGCPAARRFCPRACASEGAAASRRESAVYPDDMFGLGISGGDIETEASSQVSCLHLSQLRHHAASTIIITEQDDI</sequence>
<dbReference type="EMBL" id="CP144747">
    <property type="protein sequence ID" value="WVZ61873.1"/>
    <property type="molecule type" value="Genomic_DNA"/>
</dbReference>
<name>A0AAQ3WHR6_PASNO</name>
<reference evidence="2 3" key="1">
    <citation type="submission" date="2024-02" db="EMBL/GenBank/DDBJ databases">
        <title>High-quality chromosome-scale genome assembly of Pensacola bahiagrass (Paspalum notatum Flugge var. saurae).</title>
        <authorList>
            <person name="Vega J.M."/>
            <person name="Podio M."/>
            <person name="Orjuela J."/>
            <person name="Siena L.A."/>
            <person name="Pessino S.C."/>
            <person name="Combes M.C."/>
            <person name="Mariac C."/>
            <person name="Albertini E."/>
            <person name="Pupilli F."/>
            <person name="Ortiz J.P.A."/>
            <person name="Leblanc O."/>
        </authorList>
    </citation>
    <scope>NUCLEOTIDE SEQUENCE [LARGE SCALE GENOMIC DNA]</scope>
    <source>
        <strain evidence="2">R1</strain>
        <tissue evidence="2">Leaf</tissue>
    </source>
</reference>
<organism evidence="2 3">
    <name type="scientific">Paspalum notatum var. saurae</name>
    <dbReference type="NCBI Taxonomy" id="547442"/>
    <lineage>
        <taxon>Eukaryota</taxon>
        <taxon>Viridiplantae</taxon>
        <taxon>Streptophyta</taxon>
        <taxon>Embryophyta</taxon>
        <taxon>Tracheophyta</taxon>
        <taxon>Spermatophyta</taxon>
        <taxon>Magnoliopsida</taxon>
        <taxon>Liliopsida</taxon>
        <taxon>Poales</taxon>
        <taxon>Poaceae</taxon>
        <taxon>PACMAD clade</taxon>
        <taxon>Panicoideae</taxon>
        <taxon>Andropogonodae</taxon>
        <taxon>Paspaleae</taxon>
        <taxon>Paspalinae</taxon>
        <taxon>Paspalum</taxon>
    </lineage>
</organism>
<evidence type="ECO:0000313" key="3">
    <source>
        <dbReference type="Proteomes" id="UP001341281"/>
    </source>
</evidence>
<feature type="compositionally biased region" description="Basic residues" evidence="1">
    <location>
        <begin position="61"/>
        <end position="75"/>
    </location>
</feature>
<proteinExistence type="predicted"/>
<dbReference type="AlphaFoldDB" id="A0AAQ3WHR6"/>
<gene>
    <name evidence="2" type="ORF">U9M48_011681</name>
</gene>
<evidence type="ECO:0000313" key="2">
    <source>
        <dbReference type="EMBL" id="WVZ61873.1"/>
    </source>
</evidence>
<feature type="region of interest" description="Disordered" evidence="1">
    <location>
        <begin position="1"/>
        <end position="86"/>
    </location>
</feature>
<accession>A0AAQ3WHR6</accession>
<keyword evidence="3" id="KW-1185">Reference proteome</keyword>
<evidence type="ECO:0000256" key="1">
    <source>
        <dbReference type="SAM" id="MobiDB-lite"/>
    </source>
</evidence>
<feature type="compositionally biased region" description="Low complexity" evidence="1">
    <location>
        <begin position="42"/>
        <end position="54"/>
    </location>
</feature>
<protein>
    <submittedName>
        <fullName evidence="2">Uncharacterized protein</fullName>
    </submittedName>
</protein>
<dbReference type="Proteomes" id="UP001341281">
    <property type="component" value="Chromosome 03"/>
</dbReference>